<feature type="domain" description="HTH araC/xylS-type" evidence="4">
    <location>
        <begin position="37"/>
        <end position="136"/>
    </location>
</feature>
<dbReference type="InterPro" id="IPR050204">
    <property type="entry name" value="AraC_XylS_family_regulators"/>
</dbReference>
<dbReference type="SMART" id="SM00342">
    <property type="entry name" value="HTH_ARAC"/>
    <property type="match status" value="1"/>
</dbReference>
<dbReference type="InterPro" id="IPR018060">
    <property type="entry name" value="HTH_AraC"/>
</dbReference>
<evidence type="ECO:0000256" key="2">
    <source>
        <dbReference type="ARBA" id="ARBA00023125"/>
    </source>
</evidence>
<dbReference type="OrthoDB" id="9816344at2"/>
<dbReference type="GO" id="GO:0043565">
    <property type="term" value="F:sequence-specific DNA binding"/>
    <property type="evidence" value="ECO:0007669"/>
    <property type="project" value="InterPro"/>
</dbReference>
<proteinExistence type="predicted"/>
<protein>
    <recommendedName>
        <fullName evidence="4">HTH araC/xylS-type domain-containing protein</fullName>
    </recommendedName>
</protein>
<dbReference type="InterPro" id="IPR009057">
    <property type="entry name" value="Homeodomain-like_sf"/>
</dbReference>
<dbReference type="PANTHER" id="PTHR46796:SF2">
    <property type="entry name" value="TRANSCRIPTIONAL REGULATORY PROTEIN"/>
    <property type="match status" value="1"/>
</dbReference>
<dbReference type="EMBL" id="QMFB01000040">
    <property type="protein sequence ID" value="RAV10929.1"/>
    <property type="molecule type" value="Genomic_DNA"/>
</dbReference>
<gene>
    <name evidence="5" type="ORF">DQG23_37080</name>
</gene>
<dbReference type="RefSeq" id="WP_113036083.1">
    <property type="nucleotide sequence ID" value="NZ_QMFB01000040.1"/>
</dbReference>
<accession>A0A329LT78</accession>
<dbReference type="GO" id="GO:0003700">
    <property type="term" value="F:DNA-binding transcription factor activity"/>
    <property type="evidence" value="ECO:0007669"/>
    <property type="project" value="InterPro"/>
</dbReference>
<keyword evidence="2" id="KW-0238">DNA-binding</keyword>
<sequence>MDSADYEGKNKAECSTLSIEQTEAADSAESSQHRAVKEAIDQMLRRIDDPTLSLGALAKTAYYSPFHFDRIFRSITGIPPRLYLSALRFQWSKKLLARTSRPATDIGQAVGYSSFGTFSSKFSQLIGLSPQQFRAFIEKSVLGLRELQPIEIAEECRERGVSGLVEAPNGFQGIICVGLFPKPIPMGKPIGCTVVFESGAYWIPDIPDGTYSVMSIAFSWEDSLEEYIHPQKALRGKAAGKLTIASGSVKGDTGIVLRPPKFYDPPMLVSFPILIQAFMERLEREKTAN</sequence>
<evidence type="ECO:0000256" key="3">
    <source>
        <dbReference type="ARBA" id="ARBA00023163"/>
    </source>
</evidence>
<keyword evidence="1" id="KW-0805">Transcription regulation</keyword>
<organism evidence="5 6">
    <name type="scientific">Paenibacillus contaminans</name>
    <dbReference type="NCBI Taxonomy" id="450362"/>
    <lineage>
        <taxon>Bacteria</taxon>
        <taxon>Bacillati</taxon>
        <taxon>Bacillota</taxon>
        <taxon>Bacilli</taxon>
        <taxon>Bacillales</taxon>
        <taxon>Paenibacillaceae</taxon>
        <taxon>Paenibacillus</taxon>
    </lineage>
</organism>
<dbReference type="PROSITE" id="PS01124">
    <property type="entry name" value="HTH_ARAC_FAMILY_2"/>
    <property type="match status" value="1"/>
</dbReference>
<dbReference type="Gene3D" id="1.10.10.60">
    <property type="entry name" value="Homeodomain-like"/>
    <property type="match status" value="2"/>
</dbReference>
<name>A0A329LT78_9BACL</name>
<dbReference type="AlphaFoldDB" id="A0A329LT78"/>
<dbReference type="Pfam" id="PF12833">
    <property type="entry name" value="HTH_18"/>
    <property type="match status" value="1"/>
</dbReference>
<evidence type="ECO:0000313" key="5">
    <source>
        <dbReference type="EMBL" id="RAV10929.1"/>
    </source>
</evidence>
<evidence type="ECO:0000313" key="6">
    <source>
        <dbReference type="Proteomes" id="UP000250369"/>
    </source>
</evidence>
<comment type="caution">
    <text evidence="5">The sequence shown here is derived from an EMBL/GenBank/DDBJ whole genome shotgun (WGS) entry which is preliminary data.</text>
</comment>
<keyword evidence="3" id="KW-0804">Transcription</keyword>
<dbReference type="PANTHER" id="PTHR46796">
    <property type="entry name" value="HTH-TYPE TRANSCRIPTIONAL ACTIVATOR RHAS-RELATED"/>
    <property type="match status" value="1"/>
</dbReference>
<keyword evidence="6" id="KW-1185">Reference proteome</keyword>
<dbReference type="Proteomes" id="UP000250369">
    <property type="component" value="Unassembled WGS sequence"/>
</dbReference>
<evidence type="ECO:0000259" key="4">
    <source>
        <dbReference type="PROSITE" id="PS01124"/>
    </source>
</evidence>
<evidence type="ECO:0000256" key="1">
    <source>
        <dbReference type="ARBA" id="ARBA00023015"/>
    </source>
</evidence>
<dbReference type="SUPFAM" id="SSF46689">
    <property type="entry name" value="Homeodomain-like"/>
    <property type="match status" value="2"/>
</dbReference>
<reference evidence="5 6" key="1">
    <citation type="journal article" date="2009" name="Int. J. Syst. Evol. Microbiol.">
        <title>Paenibacillus contaminans sp. nov., isolated from a contaminated laboratory plate.</title>
        <authorList>
            <person name="Chou J.H."/>
            <person name="Lee J.H."/>
            <person name="Lin M.C."/>
            <person name="Chang P.S."/>
            <person name="Arun A.B."/>
            <person name="Young C.C."/>
            <person name="Chen W.M."/>
        </authorList>
    </citation>
    <scope>NUCLEOTIDE SEQUENCE [LARGE SCALE GENOMIC DNA]</scope>
    <source>
        <strain evidence="5 6">CKOBP-6</strain>
    </source>
</reference>